<dbReference type="EMBL" id="BGPR01002591">
    <property type="protein sequence ID" value="GBM75995.1"/>
    <property type="molecule type" value="Genomic_DNA"/>
</dbReference>
<name>A0A4Y2IEB3_ARAVE</name>
<dbReference type="GO" id="GO:0008270">
    <property type="term" value="F:zinc ion binding"/>
    <property type="evidence" value="ECO:0007669"/>
    <property type="project" value="UniProtKB-KW"/>
</dbReference>
<keyword evidence="2" id="KW-0479">Metal-binding</keyword>
<proteinExistence type="predicted"/>
<comment type="caution">
    <text evidence="6">The sequence shown here is derived from an EMBL/GenBank/DDBJ whole genome shotgun (WGS) entry which is preliminary data.</text>
</comment>
<gene>
    <name evidence="6" type="ORF">AVEN_90493_1</name>
</gene>
<evidence type="ECO:0000256" key="4">
    <source>
        <dbReference type="ARBA" id="ARBA00022833"/>
    </source>
</evidence>
<evidence type="ECO:0000313" key="6">
    <source>
        <dbReference type="EMBL" id="GBM75995.1"/>
    </source>
</evidence>
<dbReference type="GO" id="GO:0005634">
    <property type="term" value="C:nucleus"/>
    <property type="evidence" value="ECO:0007669"/>
    <property type="project" value="UniProtKB-SubCell"/>
</dbReference>
<keyword evidence="5" id="KW-0539">Nucleus</keyword>
<dbReference type="PANTHER" id="PTHR46481:SF10">
    <property type="entry name" value="ZINC FINGER BED DOMAIN-CONTAINING PROTEIN 39"/>
    <property type="match status" value="1"/>
</dbReference>
<evidence type="ECO:0000256" key="1">
    <source>
        <dbReference type="ARBA" id="ARBA00004123"/>
    </source>
</evidence>
<accession>A0A4Y2IEB3</accession>
<reference evidence="6 7" key="1">
    <citation type="journal article" date="2019" name="Sci. Rep.">
        <title>Orb-weaving spider Araneus ventricosus genome elucidates the spidroin gene catalogue.</title>
        <authorList>
            <person name="Kono N."/>
            <person name="Nakamura H."/>
            <person name="Ohtoshi R."/>
            <person name="Moran D.A.P."/>
            <person name="Shinohara A."/>
            <person name="Yoshida Y."/>
            <person name="Fujiwara M."/>
            <person name="Mori M."/>
            <person name="Tomita M."/>
            <person name="Arakawa K."/>
        </authorList>
    </citation>
    <scope>NUCLEOTIDE SEQUENCE [LARGE SCALE GENOMIC DNA]</scope>
</reference>
<dbReference type="OrthoDB" id="1607513at2759"/>
<comment type="subcellular location">
    <subcellularLocation>
        <location evidence="1">Nucleus</location>
    </subcellularLocation>
</comment>
<keyword evidence="3" id="KW-0863">Zinc-finger</keyword>
<evidence type="ECO:0000256" key="2">
    <source>
        <dbReference type="ARBA" id="ARBA00022723"/>
    </source>
</evidence>
<evidence type="ECO:0000256" key="3">
    <source>
        <dbReference type="ARBA" id="ARBA00022771"/>
    </source>
</evidence>
<keyword evidence="7" id="KW-1185">Reference proteome</keyword>
<evidence type="ECO:0000313" key="7">
    <source>
        <dbReference type="Proteomes" id="UP000499080"/>
    </source>
</evidence>
<organism evidence="6 7">
    <name type="scientific">Araneus ventricosus</name>
    <name type="common">Orbweaver spider</name>
    <name type="synonym">Epeira ventricosa</name>
    <dbReference type="NCBI Taxonomy" id="182803"/>
    <lineage>
        <taxon>Eukaryota</taxon>
        <taxon>Metazoa</taxon>
        <taxon>Ecdysozoa</taxon>
        <taxon>Arthropoda</taxon>
        <taxon>Chelicerata</taxon>
        <taxon>Arachnida</taxon>
        <taxon>Araneae</taxon>
        <taxon>Araneomorphae</taxon>
        <taxon>Entelegynae</taxon>
        <taxon>Araneoidea</taxon>
        <taxon>Araneidae</taxon>
        <taxon>Araneus</taxon>
    </lineage>
</organism>
<dbReference type="InterPro" id="IPR052035">
    <property type="entry name" value="ZnF_BED_domain_contain"/>
</dbReference>
<keyword evidence="4" id="KW-0862">Zinc</keyword>
<evidence type="ECO:0000256" key="5">
    <source>
        <dbReference type="ARBA" id="ARBA00023242"/>
    </source>
</evidence>
<dbReference type="AlphaFoldDB" id="A0A4Y2IEB3"/>
<dbReference type="Proteomes" id="UP000499080">
    <property type="component" value="Unassembled WGS sequence"/>
</dbReference>
<dbReference type="PANTHER" id="PTHR46481">
    <property type="entry name" value="ZINC FINGER BED DOMAIN-CONTAINING PROTEIN 4"/>
    <property type="match status" value="1"/>
</dbReference>
<sequence length="85" mass="9647">MYEDCQERISSRLVTAQEIPLTSDIWTSSVNNHSFINVTGHWISNDFIHYDVVLSTKHFPGSHTGEAINSLNPARVRIPLPQNLE</sequence>
<protein>
    <submittedName>
        <fullName evidence="6">Uncharacterized protein</fullName>
    </submittedName>
</protein>